<protein>
    <submittedName>
        <fullName evidence="1">Uncharacterized protein</fullName>
    </submittedName>
</protein>
<accession>A0AAD9FLT2</accession>
<comment type="caution">
    <text evidence="1">The sequence shown here is derived from an EMBL/GenBank/DDBJ whole genome shotgun (WGS) entry which is preliminary data.</text>
</comment>
<name>A0AAD9FLT2_PAPLA</name>
<organism evidence="1 2">
    <name type="scientific">Papiliotrema laurentii</name>
    <name type="common">Cryptococcus laurentii</name>
    <dbReference type="NCBI Taxonomy" id="5418"/>
    <lineage>
        <taxon>Eukaryota</taxon>
        <taxon>Fungi</taxon>
        <taxon>Dikarya</taxon>
        <taxon>Basidiomycota</taxon>
        <taxon>Agaricomycotina</taxon>
        <taxon>Tremellomycetes</taxon>
        <taxon>Tremellales</taxon>
        <taxon>Rhynchogastremaceae</taxon>
        <taxon>Papiliotrema</taxon>
    </lineage>
</organism>
<sequence length="188" mass="21327">MTNLTRFQRHMVYFAKPGTHQITLLSSIKASLALGLDFPVACALSIGMRVLYAPFPYLSPINISSITPGQSRSQLEHAPDNQQYYSRADLVRSYWQSPREVGMVHTILDLMHVVSFWAIAADVRTGLVDADTLRAFQQGEWQQGVVRRRKSRRRDVGEVLPLWRGGPIIVSGHSWFVKTLFGVRVYEP</sequence>
<reference evidence="1" key="1">
    <citation type="submission" date="2023-02" db="EMBL/GenBank/DDBJ databases">
        <title>Identification and recombinant expression of a fungal hydrolase from Papiliotrema laurentii that hydrolyzes apple cutin and clears colloidal polyester polyurethane.</title>
        <authorList>
            <consortium name="DOE Joint Genome Institute"/>
            <person name="Roman V.A."/>
            <person name="Bojanowski C."/>
            <person name="Crable B.R."/>
            <person name="Wagner D.N."/>
            <person name="Hung C.S."/>
            <person name="Nadeau L.J."/>
            <person name="Schratz L."/>
            <person name="Haridas S."/>
            <person name="Pangilinan J."/>
            <person name="Lipzen A."/>
            <person name="Na H."/>
            <person name="Yan M."/>
            <person name="Ng V."/>
            <person name="Grigoriev I.V."/>
            <person name="Spatafora J.W."/>
            <person name="Barlow D."/>
            <person name="Biffinger J."/>
            <person name="Kelley-Loughnane N."/>
            <person name="Varaljay V.A."/>
            <person name="Crookes-Goodson W.J."/>
        </authorList>
    </citation>
    <scope>NUCLEOTIDE SEQUENCE</scope>
    <source>
        <strain evidence="1">5307AH</strain>
    </source>
</reference>
<dbReference type="EMBL" id="JAODAN010000012">
    <property type="protein sequence ID" value="KAK1921074.1"/>
    <property type="molecule type" value="Genomic_DNA"/>
</dbReference>
<evidence type="ECO:0000313" key="1">
    <source>
        <dbReference type="EMBL" id="KAK1921074.1"/>
    </source>
</evidence>
<keyword evidence="2" id="KW-1185">Reference proteome</keyword>
<dbReference type="AlphaFoldDB" id="A0AAD9FLT2"/>
<proteinExistence type="predicted"/>
<evidence type="ECO:0000313" key="2">
    <source>
        <dbReference type="Proteomes" id="UP001182556"/>
    </source>
</evidence>
<gene>
    <name evidence="1" type="ORF">DB88DRAFT_122767</name>
</gene>
<dbReference type="Proteomes" id="UP001182556">
    <property type="component" value="Unassembled WGS sequence"/>
</dbReference>